<accession>A0A0F7U4A0</accession>
<dbReference type="Pfam" id="PF01636">
    <property type="entry name" value="APH"/>
    <property type="match status" value="1"/>
</dbReference>
<feature type="region of interest" description="Disordered" evidence="1">
    <location>
        <begin position="257"/>
        <end position="316"/>
    </location>
</feature>
<keyword evidence="4" id="KW-1185">Reference proteome</keyword>
<dbReference type="STRING" id="104259.A0A0F7U4A0"/>
<evidence type="ECO:0000313" key="3">
    <source>
        <dbReference type="EMBL" id="CEJ62530.1"/>
    </source>
</evidence>
<organism evidence="3 4">
    <name type="scientific">Penicillium brasilianum</name>
    <dbReference type="NCBI Taxonomy" id="104259"/>
    <lineage>
        <taxon>Eukaryota</taxon>
        <taxon>Fungi</taxon>
        <taxon>Dikarya</taxon>
        <taxon>Ascomycota</taxon>
        <taxon>Pezizomycotina</taxon>
        <taxon>Eurotiomycetes</taxon>
        <taxon>Eurotiomycetidae</taxon>
        <taxon>Eurotiales</taxon>
        <taxon>Aspergillaceae</taxon>
        <taxon>Penicillium</taxon>
    </lineage>
</organism>
<evidence type="ECO:0000313" key="4">
    <source>
        <dbReference type="Proteomes" id="UP000042958"/>
    </source>
</evidence>
<proteinExistence type="predicted"/>
<dbReference type="InterPro" id="IPR002575">
    <property type="entry name" value="Aminoglycoside_PTrfase"/>
</dbReference>
<dbReference type="InterPro" id="IPR051678">
    <property type="entry name" value="AGP_Transferase"/>
</dbReference>
<dbReference type="PANTHER" id="PTHR21310">
    <property type="entry name" value="AMINOGLYCOSIDE PHOSPHOTRANSFERASE-RELATED-RELATED"/>
    <property type="match status" value="1"/>
</dbReference>
<dbReference type="AlphaFoldDB" id="A0A0F7U4A0"/>
<dbReference type="PANTHER" id="PTHR21310:SF15">
    <property type="entry name" value="AMINOGLYCOSIDE PHOSPHOTRANSFERASE DOMAIN-CONTAINING PROTEIN"/>
    <property type="match status" value="1"/>
</dbReference>
<dbReference type="Gene3D" id="3.90.1200.10">
    <property type="match status" value="1"/>
</dbReference>
<dbReference type="EMBL" id="CDHK01000017">
    <property type="protein sequence ID" value="CEJ62530.1"/>
    <property type="molecule type" value="Genomic_DNA"/>
</dbReference>
<feature type="domain" description="Aminoglycoside phosphotransferase" evidence="2">
    <location>
        <begin position="27"/>
        <end position="208"/>
    </location>
</feature>
<evidence type="ECO:0000259" key="2">
    <source>
        <dbReference type="Pfam" id="PF01636"/>
    </source>
</evidence>
<sequence>MSLPGEFRASVIASCSNPQPENIISQYGNRIIRISDHQVVKWGPDVTKEEAENQRIAYELVDNRIVHIPRVYAFFSDERGWGYIVMEYIEGKVIDPLEDINAIEKVAGVVDYFATFRHDIPGPLFGGTCRGLLFPETEDLVFDSLDEMEKWFNSRLFAHNPKLNLQGCELVLCHLDIAPRNILWQEDGSLCLIDWASAGYYPRLFEFCAQWIIEGKDGNFNSLLLKSMNPLPYQEMAQKESVLCAWRNIQKYPFRTKNTNSSKTLSRDSMDRIPASPHPMPDYPPGWYEQAQREGVTPTGPTLVAPSLSSPGTGEKNRVYNRVTRCLRAIWAPRPKPSDAA</sequence>
<evidence type="ECO:0000256" key="1">
    <source>
        <dbReference type="SAM" id="MobiDB-lite"/>
    </source>
</evidence>
<dbReference type="Proteomes" id="UP000042958">
    <property type="component" value="Unassembled WGS sequence"/>
</dbReference>
<reference evidence="4" key="1">
    <citation type="journal article" date="2015" name="Genome Announc.">
        <title>Draft genome sequence of the fungus Penicillium brasilianum MG11.</title>
        <authorList>
            <person name="Horn F."/>
            <person name="Linde J."/>
            <person name="Mattern D.J."/>
            <person name="Walther G."/>
            <person name="Guthke R."/>
            <person name="Brakhage A.A."/>
            <person name="Valiante V."/>
        </authorList>
    </citation>
    <scope>NUCLEOTIDE SEQUENCE [LARGE SCALE GENOMIC DNA]</scope>
    <source>
        <strain evidence="4">MG11</strain>
    </source>
</reference>
<gene>
    <name evidence="3" type="ORF">PMG11_11027</name>
</gene>
<dbReference type="SUPFAM" id="SSF56112">
    <property type="entry name" value="Protein kinase-like (PK-like)"/>
    <property type="match status" value="1"/>
</dbReference>
<dbReference type="InterPro" id="IPR011009">
    <property type="entry name" value="Kinase-like_dom_sf"/>
</dbReference>
<dbReference type="OrthoDB" id="3250044at2759"/>
<name>A0A0F7U4A0_PENBI</name>
<protein>
    <recommendedName>
        <fullName evidence="2">Aminoglycoside phosphotransferase domain-containing protein</fullName>
    </recommendedName>
</protein>